<evidence type="ECO:0000313" key="2">
    <source>
        <dbReference type="Proteomes" id="UP001060085"/>
    </source>
</evidence>
<name>A0ACC0AVB5_CATRO</name>
<dbReference type="Proteomes" id="UP001060085">
    <property type="component" value="Linkage Group LG05"/>
</dbReference>
<accession>A0ACC0AVB5</accession>
<dbReference type="EMBL" id="CM044705">
    <property type="protein sequence ID" value="KAI5663932.1"/>
    <property type="molecule type" value="Genomic_DNA"/>
</dbReference>
<organism evidence="1 2">
    <name type="scientific">Catharanthus roseus</name>
    <name type="common">Madagascar periwinkle</name>
    <name type="synonym">Vinca rosea</name>
    <dbReference type="NCBI Taxonomy" id="4058"/>
    <lineage>
        <taxon>Eukaryota</taxon>
        <taxon>Viridiplantae</taxon>
        <taxon>Streptophyta</taxon>
        <taxon>Embryophyta</taxon>
        <taxon>Tracheophyta</taxon>
        <taxon>Spermatophyta</taxon>
        <taxon>Magnoliopsida</taxon>
        <taxon>eudicotyledons</taxon>
        <taxon>Gunneridae</taxon>
        <taxon>Pentapetalae</taxon>
        <taxon>asterids</taxon>
        <taxon>lamiids</taxon>
        <taxon>Gentianales</taxon>
        <taxon>Apocynaceae</taxon>
        <taxon>Rauvolfioideae</taxon>
        <taxon>Vinceae</taxon>
        <taxon>Catharanthinae</taxon>
        <taxon>Catharanthus</taxon>
    </lineage>
</organism>
<comment type="caution">
    <text evidence="1">The sequence shown here is derived from an EMBL/GenBank/DDBJ whole genome shotgun (WGS) entry which is preliminary data.</text>
</comment>
<protein>
    <submittedName>
        <fullName evidence="1">Uncharacterized protein</fullName>
    </submittedName>
</protein>
<gene>
    <name evidence="1" type="ORF">M9H77_23255</name>
</gene>
<proteinExistence type="predicted"/>
<sequence>MTRARMKKLKASNGNEDNGMVVCMEEALKKGFGEFGDQGKASKLVSFLESIDLRTSKLCIWGFENPNYNKKWIYIKAASEQPPVDGFVMSTEGRLPTQSHQEGTSDPTRMNLNETLRSMQESIKVLARIP</sequence>
<reference evidence="2" key="1">
    <citation type="journal article" date="2023" name="Nat. Plants">
        <title>Single-cell RNA sequencing provides a high-resolution roadmap for understanding the multicellular compartmentation of specialized metabolism.</title>
        <authorList>
            <person name="Sun S."/>
            <person name="Shen X."/>
            <person name="Li Y."/>
            <person name="Li Y."/>
            <person name="Wang S."/>
            <person name="Li R."/>
            <person name="Zhang H."/>
            <person name="Shen G."/>
            <person name="Guo B."/>
            <person name="Wei J."/>
            <person name="Xu J."/>
            <person name="St-Pierre B."/>
            <person name="Chen S."/>
            <person name="Sun C."/>
        </authorList>
    </citation>
    <scope>NUCLEOTIDE SEQUENCE [LARGE SCALE GENOMIC DNA]</scope>
</reference>
<evidence type="ECO:0000313" key="1">
    <source>
        <dbReference type="EMBL" id="KAI5663932.1"/>
    </source>
</evidence>
<keyword evidence="2" id="KW-1185">Reference proteome</keyword>